<dbReference type="InterPro" id="IPR002347">
    <property type="entry name" value="SDR_fam"/>
</dbReference>
<dbReference type="NCBIfam" id="NF009466">
    <property type="entry name" value="PRK12826.1-2"/>
    <property type="match status" value="1"/>
</dbReference>
<evidence type="ECO:0000256" key="2">
    <source>
        <dbReference type="ARBA" id="ARBA00023002"/>
    </source>
</evidence>
<keyword evidence="2" id="KW-0560">Oxidoreductase</keyword>
<dbReference type="Pfam" id="PF13561">
    <property type="entry name" value="adh_short_C2"/>
    <property type="match status" value="1"/>
</dbReference>
<comment type="similarity">
    <text evidence="1">Belongs to the short-chain dehydrogenases/reductases (SDR) family.</text>
</comment>
<dbReference type="SUPFAM" id="SSF51735">
    <property type="entry name" value="NAD(P)-binding Rossmann-fold domains"/>
    <property type="match status" value="1"/>
</dbReference>
<dbReference type="PRINTS" id="PR00080">
    <property type="entry name" value="SDRFAMILY"/>
</dbReference>
<gene>
    <name evidence="3" type="ORF">GCM10011571_00930</name>
</gene>
<dbReference type="PANTHER" id="PTHR42879:SF2">
    <property type="entry name" value="3-OXOACYL-[ACYL-CARRIER-PROTEIN] REDUCTASE FABG"/>
    <property type="match status" value="1"/>
</dbReference>
<dbReference type="PRINTS" id="PR00081">
    <property type="entry name" value="GDHRDH"/>
</dbReference>
<evidence type="ECO:0000313" key="4">
    <source>
        <dbReference type="Proteomes" id="UP000625210"/>
    </source>
</evidence>
<protein>
    <submittedName>
        <fullName evidence="3">3-hydroxybutyrate dehydrogenase</fullName>
    </submittedName>
</protein>
<dbReference type="Proteomes" id="UP000625210">
    <property type="component" value="Unassembled WGS sequence"/>
</dbReference>
<dbReference type="NCBIfam" id="NF009093">
    <property type="entry name" value="PRK12429.1"/>
    <property type="match status" value="1"/>
</dbReference>
<sequence length="257" mass="27788">MKKKQRLIIVTGAARGIGYSIAAAFSRNGDHAVIADLTEEAALSAAEQIRRETGGSASGVAVDVTDEEAVRSLIDQAVFDYGRIDVVVNNAGLQHIDRVEDFPLEKWNRLIAVMLTGPFLLTKHAVPHMKKQKYGRIINIASVHGRAASPFKSAYISAKHGVVGLTRTTALETAEHGITVNAIMPGAVDTPLVQNQLEKLAKEEGISREEALHRHLLHKQAIKRFVRPEEIAECALYLASDPASIITGECIGVSGGW</sequence>
<dbReference type="Gene3D" id="3.40.50.720">
    <property type="entry name" value="NAD(P)-binding Rossmann-like Domain"/>
    <property type="match status" value="1"/>
</dbReference>
<evidence type="ECO:0000256" key="1">
    <source>
        <dbReference type="ARBA" id="ARBA00006484"/>
    </source>
</evidence>
<dbReference type="InterPro" id="IPR011294">
    <property type="entry name" value="3-OHbutyrate_DH"/>
</dbReference>
<dbReference type="NCBIfam" id="NF005559">
    <property type="entry name" value="PRK07231.1"/>
    <property type="match status" value="1"/>
</dbReference>
<dbReference type="RefSeq" id="WP_188645971.1">
    <property type="nucleotide sequence ID" value="NZ_BMHQ01000001.1"/>
</dbReference>
<dbReference type="FunFam" id="3.40.50.720:FF:000084">
    <property type="entry name" value="Short-chain dehydrogenase reductase"/>
    <property type="match status" value="1"/>
</dbReference>
<dbReference type="PANTHER" id="PTHR42879">
    <property type="entry name" value="3-OXOACYL-(ACYL-CARRIER-PROTEIN) REDUCTASE"/>
    <property type="match status" value="1"/>
</dbReference>
<dbReference type="InterPro" id="IPR036291">
    <property type="entry name" value="NAD(P)-bd_dom_sf"/>
</dbReference>
<dbReference type="NCBIfam" id="TIGR01963">
    <property type="entry name" value="PHB_DH"/>
    <property type="match status" value="1"/>
</dbReference>
<dbReference type="AlphaFoldDB" id="A0A8J2VFS0"/>
<dbReference type="GO" id="GO:0008206">
    <property type="term" value="P:bile acid metabolic process"/>
    <property type="evidence" value="ECO:0007669"/>
    <property type="project" value="UniProtKB-ARBA"/>
</dbReference>
<dbReference type="EMBL" id="BMHQ01000001">
    <property type="protein sequence ID" value="GGE03829.1"/>
    <property type="molecule type" value="Genomic_DNA"/>
</dbReference>
<dbReference type="GO" id="GO:0003858">
    <property type="term" value="F:3-hydroxybutyrate dehydrogenase activity"/>
    <property type="evidence" value="ECO:0007669"/>
    <property type="project" value="InterPro"/>
</dbReference>
<proteinExistence type="inferred from homology"/>
<organism evidence="3 4">
    <name type="scientific">Marinithermofilum abyssi</name>
    <dbReference type="NCBI Taxonomy" id="1571185"/>
    <lineage>
        <taxon>Bacteria</taxon>
        <taxon>Bacillati</taxon>
        <taxon>Bacillota</taxon>
        <taxon>Bacilli</taxon>
        <taxon>Bacillales</taxon>
        <taxon>Thermoactinomycetaceae</taxon>
        <taxon>Marinithermofilum</taxon>
    </lineage>
</organism>
<dbReference type="InterPro" id="IPR050259">
    <property type="entry name" value="SDR"/>
</dbReference>
<keyword evidence="4" id="KW-1185">Reference proteome</keyword>
<name>A0A8J2VFS0_9BACL</name>
<reference evidence="3" key="2">
    <citation type="submission" date="2020-09" db="EMBL/GenBank/DDBJ databases">
        <authorList>
            <person name="Sun Q."/>
            <person name="Zhou Y."/>
        </authorList>
    </citation>
    <scope>NUCLEOTIDE SEQUENCE</scope>
    <source>
        <strain evidence="3">CGMCC 1.15179</strain>
    </source>
</reference>
<comment type="caution">
    <text evidence="3">The sequence shown here is derived from an EMBL/GenBank/DDBJ whole genome shotgun (WGS) entry which is preliminary data.</text>
</comment>
<reference evidence="3" key="1">
    <citation type="journal article" date="2014" name="Int. J. Syst. Evol. Microbiol.">
        <title>Complete genome sequence of Corynebacterium casei LMG S-19264T (=DSM 44701T), isolated from a smear-ripened cheese.</title>
        <authorList>
            <consortium name="US DOE Joint Genome Institute (JGI-PGF)"/>
            <person name="Walter F."/>
            <person name="Albersmeier A."/>
            <person name="Kalinowski J."/>
            <person name="Ruckert C."/>
        </authorList>
    </citation>
    <scope>NUCLEOTIDE SEQUENCE</scope>
    <source>
        <strain evidence="3">CGMCC 1.15179</strain>
    </source>
</reference>
<evidence type="ECO:0000313" key="3">
    <source>
        <dbReference type="EMBL" id="GGE03829.1"/>
    </source>
</evidence>
<accession>A0A8J2VFS0</accession>